<accession>A0A7K9TRA2</accession>
<evidence type="ECO:0000313" key="7">
    <source>
        <dbReference type="Proteomes" id="UP000579406"/>
    </source>
</evidence>
<keyword evidence="1" id="KW-0732">Signal</keyword>
<dbReference type="Pfam" id="PF00530">
    <property type="entry name" value="SRCR"/>
    <property type="match status" value="1"/>
</dbReference>
<dbReference type="PANTHER" id="PTHR19331:SF482">
    <property type="entry name" value="SCAVENGER RECEPTOR CLASS A MEMBER 5"/>
    <property type="match status" value="1"/>
</dbReference>
<keyword evidence="2" id="KW-0677">Repeat</keyword>
<dbReference type="GO" id="GO:0016020">
    <property type="term" value="C:membrane"/>
    <property type="evidence" value="ECO:0007669"/>
    <property type="project" value="InterPro"/>
</dbReference>
<proteinExistence type="predicted"/>
<comment type="caution">
    <text evidence="6">The sequence shown here is derived from an EMBL/GenBank/DDBJ whole genome shotgun (WGS) entry which is preliminary data.</text>
</comment>
<evidence type="ECO:0000259" key="5">
    <source>
        <dbReference type="PROSITE" id="PS50287"/>
    </source>
</evidence>
<evidence type="ECO:0000256" key="3">
    <source>
        <dbReference type="ARBA" id="ARBA00023157"/>
    </source>
</evidence>
<evidence type="ECO:0000256" key="1">
    <source>
        <dbReference type="ARBA" id="ARBA00022729"/>
    </source>
</evidence>
<dbReference type="Gene3D" id="3.10.250.10">
    <property type="entry name" value="SRCR-like domain"/>
    <property type="match status" value="1"/>
</dbReference>
<comment type="caution">
    <text evidence="4">Lacks conserved residue(s) required for the propagation of feature annotation.</text>
</comment>
<keyword evidence="3 4" id="KW-1015">Disulfide bond</keyword>
<dbReference type="InterPro" id="IPR036772">
    <property type="entry name" value="SRCR-like_dom_sf"/>
</dbReference>
<feature type="disulfide bond" evidence="4">
    <location>
        <begin position="58"/>
        <end position="68"/>
    </location>
</feature>
<dbReference type="EMBL" id="VWZY01001890">
    <property type="protein sequence ID" value="NXI50256.1"/>
    <property type="molecule type" value="Genomic_DNA"/>
</dbReference>
<protein>
    <submittedName>
        <fullName evidence="6">SRCRM protein</fullName>
    </submittedName>
</protein>
<feature type="non-terminal residue" evidence="6">
    <location>
        <position position="1"/>
    </location>
</feature>
<dbReference type="OrthoDB" id="9119369at2759"/>
<evidence type="ECO:0000256" key="2">
    <source>
        <dbReference type="ARBA" id="ARBA00022737"/>
    </source>
</evidence>
<dbReference type="AlphaFoldDB" id="A0A7K9TRA2"/>
<dbReference type="SUPFAM" id="SSF56487">
    <property type="entry name" value="SRCR-like"/>
    <property type="match status" value="1"/>
</dbReference>
<dbReference type="InterPro" id="IPR001190">
    <property type="entry name" value="SRCR"/>
</dbReference>
<dbReference type="SMART" id="SM00202">
    <property type="entry name" value="SR"/>
    <property type="match status" value="1"/>
</dbReference>
<feature type="domain" description="SRCR" evidence="5">
    <location>
        <begin position="1"/>
        <end position="80"/>
    </location>
</feature>
<organism evidence="6 7">
    <name type="scientific">Chloroceryle aenea</name>
    <name type="common">American pygmy kingfisher</name>
    <dbReference type="NCBI Taxonomy" id="176938"/>
    <lineage>
        <taxon>Eukaryota</taxon>
        <taxon>Metazoa</taxon>
        <taxon>Chordata</taxon>
        <taxon>Craniata</taxon>
        <taxon>Vertebrata</taxon>
        <taxon>Euteleostomi</taxon>
        <taxon>Archelosauria</taxon>
        <taxon>Archosauria</taxon>
        <taxon>Dinosauria</taxon>
        <taxon>Saurischia</taxon>
        <taxon>Theropoda</taxon>
        <taxon>Coelurosauria</taxon>
        <taxon>Aves</taxon>
        <taxon>Neognathae</taxon>
        <taxon>Neoaves</taxon>
        <taxon>Telluraves</taxon>
        <taxon>Coraciimorphae</taxon>
        <taxon>Coraciiformes</taxon>
        <taxon>Cerylidae</taxon>
        <taxon>Chloroceryle</taxon>
    </lineage>
</organism>
<keyword evidence="7" id="KW-1185">Reference proteome</keyword>
<dbReference type="Proteomes" id="UP000579406">
    <property type="component" value="Unassembled WGS sequence"/>
</dbReference>
<name>A0A7K9TRA2_9AVES</name>
<evidence type="ECO:0000256" key="4">
    <source>
        <dbReference type="PROSITE-ProRule" id="PRU00196"/>
    </source>
</evidence>
<reference evidence="6 7" key="1">
    <citation type="submission" date="2019-09" db="EMBL/GenBank/DDBJ databases">
        <title>Bird 10,000 Genomes (B10K) Project - Family phase.</title>
        <authorList>
            <person name="Zhang G."/>
        </authorList>
    </citation>
    <scope>NUCLEOTIDE SEQUENCE [LARGE SCALE GENOMIC DNA]</scope>
    <source>
        <strain evidence="6">B10K-DU-001-61</strain>
        <tissue evidence="6">Muscle</tissue>
    </source>
</reference>
<evidence type="ECO:0000313" key="6">
    <source>
        <dbReference type="EMBL" id="NXI50256.1"/>
    </source>
</evidence>
<dbReference type="PANTHER" id="PTHR19331">
    <property type="entry name" value="SCAVENGER RECEPTOR DOMAIN-CONTAINING"/>
    <property type="match status" value="1"/>
</dbReference>
<feature type="non-terminal residue" evidence="6">
    <location>
        <position position="80"/>
    </location>
</feature>
<dbReference type="PROSITE" id="PS50287">
    <property type="entry name" value="SRCR_2"/>
    <property type="match status" value="1"/>
</dbReference>
<sequence>QSRCDGRLEVTVSHDTWTRVAAGLWDAQGARAVCQQLRCGVPVEVYAVPGSGTVGLQCDGSEETLSQCNVSGTATVPTGS</sequence>
<gene>
    <name evidence="6" type="primary">Srcrm_0</name>
    <name evidence="6" type="ORF">CHLAEN_R14015</name>
</gene>